<dbReference type="PANTHER" id="PTHR46732">
    <property type="entry name" value="ATP-DEPENDENT PROTEASE LA (LON) DOMAIN PROTEIN"/>
    <property type="match status" value="1"/>
</dbReference>
<dbReference type="InterPro" id="IPR046336">
    <property type="entry name" value="Lon_prtase_N_sf"/>
</dbReference>
<keyword evidence="4" id="KW-1185">Reference proteome</keyword>
<dbReference type="PROSITE" id="PS51787">
    <property type="entry name" value="LON_N"/>
    <property type="match status" value="1"/>
</dbReference>
<dbReference type="SUPFAM" id="SSF88697">
    <property type="entry name" value="PUA domain-like"/>
    <property type="match status" value="1"/>
</dbReference>
<dbReference type="InterPro" id="IPR003111">
    <property type="entry name" value="Lon_prtase_N"/>
</dbReference>
<sequence>MVLSLVGALRLPRAPSAARTGPGVRRGGGPDPRPGAVLGVVGTTLDRMDSRLPLLTVDTVIFPGLVLPVPVTDVQGRSVIRDLVENGGELVCGAVAVRDGYELGDRVFRSLYGTGCAATISEITLEAGDDGPVEVTLTGNRRFKVAELDSGGDYLIADVEWLTEEPGDDPLGTATVAVQRFRRYAAAITEISQPGLHIGGLPDEPGTLSYLISAAMTLMTPDRQKLLEASDTTTRLATLVGLLDSELAAIAALPSLPATDLPWSEMSPN</sequence>
<dbReference type="PANTHER" id="PTHR46732:SF8">
    <property type="entry name" value="ATP-DEPENDENT PROTEASE LA (LON) DOMAIN PROTEIN"/>
    <property type="match status" value="1"/>
</dbReference>
<dbReference type="InterPro" id="IPR015947">
    <property type="entry name" value="PUA-like_sf"/>
</dbReference>
<accession>A0ABP4RMW6</accession>
<evidence type="ECO:0000256" key="1">
    <source>
        <dbReference type="SAM" id="MobiDB-lite"/>
    </source>
</evidence>
<proteinExistence type="predicted"/>
<evidence type="ECO:0000259" key="2">
    <source>
        <dbReference type="PROSITE" id="PS51787"/>
    </source>
</evidence>
<dbReference type="Pfam" id="PF02190">
    <property type="entry name" value="LON_substr_bdg"/>
    <property type="match status" value="1"/>
</dbReference>
<name>A0ABP4RMW6_9ACTN</name>
<protein>
    <submittedName>
        <fullName evidence="3">LON peptidase substrate-binding domain-containing protein</fullName>
    </submittedName>
</protein>
<dbReference type="SMART" id="SM00464">
    <property type="entry name" value="LON"/>
    <property type="match status" value="1"/>
</dbReference>
<feature type="region of interest" description="Disordered" evidence="1">
    <location>
        <begin position="15"/>
        <end position="35"/>
    </location>
</feature>
<reference evidence="4" key="1">
    <citation type="journal article" date="2019" name="Int. J. Syst. Evol. Microbiol.">
        <title>The Global Catalogue of Microorganisms (GCM) 10K type strain sequencing project: providing services to taxonomists for standard genome sequencing and annotation.</title>
        <authorList>
            <consortium name="The Broad Institute Genomics Platform"/>
            <consortium name="The Broad Institute Genome Sequencing Center for Infectious Disease"/>
            <person name="Wu L."/>
            <person name="Ma J."/>
        </authorList>
    </citation>
    <scope>NUCLEOTIDE SEQUENCE [LARGE SCALE GENOMIC DNA]</scope>
    <source>
        <strain evidence="4">JCM 14306</strain>
    </source>
</reference>
<dbReference type="EMBL" id="BAAANE010000009">
    <property type="protein sequence ID" value="GAA1653905.1"/>
    <property type="molecule type" value="Genomic_DNA"/>
</dbReference>
<dbReference type="Proteomes" id="UP001501319">
    <property type="component" value="Unassembled WGS sequence"/>
</dbReference>
<dbReference type="Gene3D" id="2.30.130.40">
    <property type="entry name" value="LON domain-like"/>
    <property type="match status" value="1"/>
</dbReference>
<evidence type="ECO:0000313" key="4">
    <source>
        <dbReference type="Proteomes" id="UP001501319"/>
    </source>
</evidence>
<evidence type="ECO:0000313" key="3">
    <source>
        <dbReference type="EMBL" id="GAA1653905.1"/>
    </source>
</evidence>
<dbReference type="Gene3D" id="1.20.58.1480">
    <property type="match status" value="1"/>
</dbReference>
<gene>
    <name evidence="3" type="ORF">GCM10009744_52620</name>
</gene>
<organism evidence="3 4">
    <name type="scientific">Kribbella alba</name>
    <dbReference type="NCBI Taxonomy" id="190197"/>
    <lineage>
        <taxon>Bacteria</taxon>
        <taxon>Bacillati</taxon>
        <taxon>Actinomycetota</taxon>
        <taxon>Actinomycetes</taxon>
        <taxon>Propionibacteriales</taxon>
        <taxon>Kribbellaceae</taxon>
        <taxon>Kribbella</taxon>
    </lineage>
</organism>
<feature type="domain" description="Lon N-terminal" evidence="2">
    <location>
        <begin position="52"/>
        <end position="247"/>
    </location>
</feature>
<comment type="caution">
    <text evidence="3">The sequence shown here is derived from an EMBL/GenBank/DDBJ whole genome shotgun (WGS) entry which is preliminary data.</text>
</comment>